<dbReference type="EMBL" id="CAVLGL010000148">
    <property type="protein sequence ID" value="CAK1603358.1"/>
    <property type="molecule type" value="Genomic_DNA"/>
</dbReference>
<dbReference type="InterPro" id="IPR035979">
    <property type="entry name" value="RBD_domain_sf"/>
</dbReference>
<organism evidence="5 6">
    <name type="scientific">Parnassius mnemosyne</name>
    <name type="common">clouded apollo</name>
    <dbReference type="NCBI Taxonomy" id="213953"/>
    <lineage>
        <taxon>Eukaryota</taxon>
        <taxon>Metazoa</taxon>
        <taxon>Ecdysozoa</taxon>
        <taxon>Arthropoda</taxon>
        <taxon>Hexapoda</taxon>
        <taxon>Insecta</taxon>
        <taxon>Pterygota</taxon>
        <taxon>Neoptera</taxon>
        <taxon>Endopterygota</taxon>
        <taxon>Lepidoptera</taxon>
        <taxon>Glossata</taxon>
        <taxon>Ditrysia</taxon>
        <taxon>Papilionoidea</taxon>
        <taxon>Papilionidae</taxon>
        <taxon>Parnassiinae</taxon>
        <taxon>Parnassini</taxon>
        <taxon>Parnassius</taxon>
        <taxon>Driopa</taxon>
    </lineage>
</organism>
<accession>A0AAV1M6R7</accession>
<dbReference type="Gene3D" id="3.30.70.330">
    <property type="match status" value="1"/>
</dbReference>
<dbReference type="GO" id="GO:0008380">
    <property type="term" value="P:RNA splicing"/>
    <property type="evidence" value="ECO:0007669"/>
    <property type="project" value="TreeGrafter"/>
</dbReference>
<feature type="region of interest" description="Disordered" evidence="3">
    <location>
        <begin position="636"/>
        <end position="663"/>
    </location>
</feature>
<dbReference type="GO" id="GO:0061574">
    <property type="term" value="C:ASAP complex"/>
    <property type="evidence" value="ECO:0007669"/>
    <property type="project" value="TreeGrafter"/>
</dbReference>
<feature type="compositionally biased region" description="Basic and acidic residues" evidence="3">
    <location>
        <begin position="192"/>
        <end position="226"/>
    </location>
</feature>
<dbReference type="PANTHER" id="PTHR46589:SF1">
    <property type="entry name" value="APOPTOTIC CHROMATIN CONDENSATION INDUCER IN THE NUCLEUS"/>
    <property type="match status" value="1"/>
</dbReference>
<dbReference type="PROSITE" id="PS50102">
    <property type="entry name" value="RRM"/>
    <property type="match status" value="1"/>
</dbReference>
<dbReference type="InterPro" id="IPR012677">
    <property type="entry name" value="Nucleotide-bd_a/b_plait_sf"/>
</dbReference>
<feature type="compositionally biased region" description="Polar residues" evidence="3">
    <location>
        <begin position="388"/>
        <end position="399"/>
    </location>
</feature>
<feature type="region of interest" description="Disordered" evidence="3">
    <location>
        <begin position="1"/>
        <end position="399"/>
    </location>
</feature>
<keyword evidence="6" id="KW-1185">Reference proteome</keyword>
<comment type="caution">
    <text evidence="5">The sequence shown here is derived from an EMBL/GenBank/DDBJ whole genome shotgun (WGS) entry which is preliminary data.</text>
</comment>
<feature type="compositionally biased region" description="Basic and acidic residues" evidence="3">
    <location>
        <begin position="716"/>
        <end position="731"/>
    </location>
</feature>
<evidence type="ECO:0000259" key="4">
    <source>
        <dbReference type="PROSITE" id="PS50102"/>
    </source>
</evidence>
<sequence length="788" mass="90593">MRRKSERSATKKTKASPEKKVEKLKRTRSRRKKSSSSENESGEETKVEQEVEVTNVKEQSLEQTTKTDSPEESQEQVWQVKAADGSGDGGELQKLKICLTRPPSTPERVDKSPRSRRKQSRTTSFSDSQSVEEPEEKKKTRLRTKQSTSISSESSDKTDIHIDEPQKECTSEKNMDTEIQEATDVVSQPQSNEEKTMNESGEIKEPTDLKSKSLLNEEKTVSDEHVLTSTESKTETSTLGKNNIQNKISDEDVTKESANDKSSCEDQDKQNNTNKVSEKKSPERERSMSIDKSEVLEIHADESKGEISDLGITKSQKEVNIVDPESHEEMSTKEGELDKVSTNEDKTDKNVLENTESSQNELEVSTNETDFVAKSETPMSDIPKKSTADATSSAHNVKSIDSQKKELGILESTQSSNEDTVHNGHNNIVINRKRRWGSRSNKLMSQKSITISTDVLKEIIPDVKLVEFDEVIEEKKQHKRVEVTEKVERPILPKIIIDNTENVELNKREQEDKDKENMKLKEPSSLSSTRKISIVKDSDSIAIVRPPSPPRHKQSNILYITNLVRPFTLSQLKNLLQRTGRIVENGFWIDRIKSRCYVIYETEDQAVETRHALHGVTWPVSNPKTLHVDFSTQEEFDKAKANEETDNAQASTMPGTVEDWLREQDLKRERGELDKPWERKTMREWDVGKNDRGKEQEKEKLRRDDRSLEKRRHHTPERSPEPAKKFKKKEEAPAKLLDDLFRKTKTTPCIYWLPLSAETIAIKEEQRRQHMAEHERRLQELRRTHRRH</sequence>
<dbReference type="CDD" id="cd12432">
    <property type="entry name" value="RRM_ACINU"/>
    <property type="match status" value="1"/>
</dbReference>
<feature type="region of interest" description="Disordered" evidence="3">
    <location>
        <begin position="688"/>
        <end position="731"/>
    </location>
</feature>
<feature type="compositionally biased region" description="Basic and acidic residues" evidence="3">
    <location>
        <begin position="154"/>
        <end position="176"/>
    </location>
</feature>
<dbReference type="InterPro" id="IPR034257">
    <property type="entry name" value="Acinus_RRM"/>
</dbReference>
<evidence type="ECO:0000256" key="2">
    <source>
        <dbReference type="PROSITE-ProRule" id="PRU00176"/>
    </source>
</evidence>
<dbReference type="InterPro" id="IPR032552">
    <property type="entry name" value="RSB_motif"/>
</dbReference>
<evidence type="ECO:0000313" key="5">
    <source>
        <dbReference type="EMBL" id="CAK1603358.1"/>
    </source>
</evidence>
<dbReference type="Proteomes" id="UP001314205">
    <property type="component" value="Unassembled WGS sequence"/>
</dbReference>
<feature type="compositionally biased region" description="Basic residues" evidence="3">
    <location>
        <begin position="22"/>
        <end position="34"/>
    </location>
</feature>
<reference evidence="5 6" key="1">
    <citation type="submission" date="2023-11" db="EMBL/GenBank/DDBJ databases">
        <authorList>
            <person name="Hedman E."/>
            <person name="Englund M."/>
            <person name="Stromberg M."/>
            <person name="Nyberg Akerstrom W."/>
            <person name="Nylinder S."/>
            <person name="Jareborg N."/>
            <person name="Kallberg Y."/>
            <person name="Kronander E."/>
        </authorList>
    </citation>
    <scope>NUCLEOTIDE SEQUENCE [LARGE SCALE GENOMIC DNA]</scope>
</reference>
<evidence type="ECO:0000256" key="1">
    <source>
        <dbReference type="ARBA" id="ARBA00022884"/>
    </source>
</evidence>
<feature type="compositionally biased region" description="Low complexity" evidence="3">
    <location>
        <begin position="228"/>
        <end position="238"/>
    </location>
</feature>
<feature type="compositionally biased region" description="Basic residues" evidence="3">
    <location>
        <begin position="1"/>
        <end position="14"/>
    </location>
</feature>
<dbReference type="AlphaFoldDB" id="A0AAV1M6R7"/>
<name>A0AAV1M6R7_9NEOP</name>
<feature type="compositionally biased region" description="Basic and acidic residues" evidence="3">
    <location>
        <begin position="688"/>
        <end position="708"/>
    </location>
</feature>
<dbReference type="PANTHER" id="PTHR46589">
    <property type="entry name" value="APOPTOTIC CHROMATIN CONDENSATION INDUCER IN THE NUCLEUS"/>
    <property type="match status" value="1"/>
</dbReference>
<dbReference type="SUPFAM" id="SSF54928">
    <property type="entry name" value="RNA-binding domain, RBD"/>
    <property type="match status" value="1"/>
</dbReference>
<dbReference type="Pfam" id="PF16294">
    <property type="entry name" value="RSB_motif"/>
    <property type="match status" value="1"/>
</dbReference>
<feature type="compositionally biased region" description="Polar residues" evidence="3">
    <location>
        <begin position="352"/>
        <end position="369"/>
    </location>
</feature>
<protein>
    <recommendedName>
        <fullName evidence="4">RRM domain-containing protein</fullName>
    </recommendedName>
</protein>
<keyword evidence="1 2" id="KW-0694">RNA-binding</keyword>
<evidence type="ECO:0000313" key="6">
    <source>
        <dbReference type="Proteomes" id="UP001314205"/>
    </source>
</evidence>
<dbReference type="InterPro" id="IPR000504">
    <property type="entry name" value="RRM_dom"/>
</dbReference>
<dbReference type="InterPro" id="IPR052793">
    <property type="entry name" value="EJC-associated_protein"/>
</dbReference>
<feature type="domain" description="RRM" evidence="4">
    <location>
        <begin position="556"/>
        <end position="633"/>
    </location>
</feature>
<feature type="compositionally biased region" description="Basic and acidic residues" evidence="3">
    <location>
        <begin position="324"/>
        <end position="351"/>
    </location>
</feature>
<dbReference type="GO" id="GO:0071011">
    <property type="term" value="C:precatalytic spliceosome"/>
    <property type="evidence" value="ECO:0007669"/>
    <property type="project" value="TreeGrafter"/>
</dbReference>
<dbReference type="GO" id="GO:0003723">
    <property type="term" value="F:RNA binding"/>
    <property type="evidence" value="ECO:0007669"/>
    <property type="project" value="UniProtKB-UniRule"/>
</dbReference>
<evidence type="ECO:0000256" key="3">
    <source>
        <dbReference type="SAM" id="MobiDB-lite"/>
    </source>
</evidence>
<feature type="compositionally biased region" description="Basic and acidic residues" evidence="3">
    <location>
        <begin position="248"/>
        <end position="269"/>
    </location>
</feature>
<gene>
    <name evidence="5" type="ORF">PARMNEM_LOCUS21744</name>
</gene>
<feature type="compositionally biased region" description="Polar residues" evidence="3">
    <location>
        <begin position="121"/>
        <end position="131"/>
    </location>
</feature>
<feature type="compositionally biased region" description="Basic and acidic residues" evidence="3">
    <location>
        <begin position="276"/>
        <end position="307"/>
    </location>
</feature>
<proteinExistence type="predicted"/>